<dbReference type="Gene3D" id="2.160.20.10">
    <property type="entry name" value="Single-stranded right-handed beta-helix, Pectin lyase-like"/>
    <property type="match status" value="3"/>
</dbReference>
<dbReference type="STRING" id="47311.MBCUT_05050"/>
<evidence type="ECO:0008006" key="6">
    <source>
        <dbReference type="Google" id="ProtNLM"/>
    </source>
</evidence>
<sequence length="716" mass="77967">MQSKSVNKTKFIILLVFLFSLMLLTVSFVSAANVTVNNTWTIDDIQNLVDGNQINGETLNEGDDLLLSEGNYTWNKGLHINKTYNIKASGKVRIIGSGINLTKPTNQTTIGDFGLHITANYVNVTGISIEGFYYGISIDSSSNVRLTSNNIHDNRRGVNAIGTNIIIENNTILDNAREGTNLNGESITIRGNVISGNGYEAIHGHAKNSVISNNTIQNNRFVAVDFHYHTEDPTSGDNVTFENNIISNNRGGVYLNVNNAKIINNQIYDNGGKGIVIKAGGSYVATNNTISNNRIYNNAGNGIEVNYEGNTISNNDISRDTILDNVYGIYITVNNVNVTGSSIKGFYYGISINNSSNIRLSSNNIHNNRRGVNSIGTNILIEYNQLINNLREGINFNGESVTLNGNIISGNGFEGIHGHAKNSVISGNILQNNGFGAPNYGLFPAVDLHGHNADANNMTFINNIVNNNGAGVYISISNAKITNNQIYNNLGEGIIIGVYSTYPSTGNIVNNNRIYNNIGNGIEVRDNGNTISSNDIFYNSKTGIVISSNASNTQITGNFIHNNAIYGIENIGASNKIINNKINDNTATAIKNTGSKAQITDNTINGVKQVINKPKTKADLSIAKVKRSGNNYIVTIKNNGKTKSSATKIRIYFKIGKKIHYKIATVKAINPGKSVNVIVKFYKYSAHKKYTKTVQVNYNKKAIESNYKNNSKKIKL</sequence>
<proteinExistence type="predicted"/>
<dbReference type="InterPro" id="IPR011050">
    <property type="entry name" value="Pectin_lyase_fold/virulence"/>
</dbReference>
<dbReference type="Proteomes" id="UP000077275">
    <property type="component" value="Unassembled WGS sequence"/>
</dbReference>
<dbReference type="AlphaFoldDB" id="A0A166EPN9"/>
<protein>
    <recommendedName>
        <fullName evidence="6">Right handed beta helix domain-containing protein</fullName>
    </recommendedName>
</protein>
<evidence type="ECO:0000313" key="4">
    <source>
        <dbReference type="EMBL" id="KZX16875.1"/>
    </source>
</evidence>
<feature type="domain" description="Right handed beta helix" evidence="3">
    <location>
        <begin position="134"/>
        <end position="290"/>
    </location>
</feature>
<feature type="domain" description="Right handed beta helix" evidence="3">
    <location>
        <begin position="506"/>
        <end position="608"/>
    </location>
</feature>
<dbReference type="SUPFAM" id="SSF51126">
    <property type="entry name" value="Pectin lyase-like"/>
    <property type="match status" value="3"/>
</dbReference>
<keyword evidence="5" id="KW-1185">Reference proteome</keyword>
<dbReference type="InterPro" id="IPR007742">
    <property type="entry name" value="NosD_dom"/>
</dbReference>
<feature type="domain" description="Periplasmic copper-binding protein NosD beta helix" evidence="2">
    <location>
        <begin position="313"/>
        <end position="436"/>
    </location>
</feature>
<evidence type="ECO:0000313" key="5">
    <source>
        <dbReference type="Proteomes" id="UP000077275"/>
    </source>
</evidence>
<organism evidence="4 5">
    <name type="scientific">Methanobrevibacter cuticularis</name>
    <dbReference type="NCBI Taxonomy" id="47311"/>
    <lineage>
        <taxon>Archaea</taxon>
        <taxon>Methanobacteriati</taxon>
        <taxon>Methanobacteriota</taxon>
        <taxon>Methanomada group</taxon>
        <taxon>Methanobacteria</taxon>
        <taxon>Methanobacteriales</taxon>
        <taxon>Methanobacteriaceae</taxon>
        <taxon>Methanobrevibacter</taxon>
    </lineage>
</organism>
<accession>A0A166EPN9</accession>
<dbReference type="InterPro" id="IPR039448">
    <property type="entry name" value="Beta_helix"/>
</dbReference>
<dbReference type="Pfam" id="PF05048">
    <property type="entry name" value="NosD"/>
    <property type="match status" value="1"/>
</dbReference>
<dbReference type="EMBL" id="LWMW01000085">
    <property type="protein sequence ID" value="KZX16875.1"/>
    <property type="molecule type" value="Genomic_DNA"/>
</dbReference>
<dbReference type="InterPro" id="IPR006626">
    <property type="entry name" value="PbH1"/>
</dbReference>
<dbReference type="InterPro" id="IPR051550">
    <property type="entry name" value="SCF-Subunits/Alg-Epimerases"/>
</dbReference>
<evidence type="ECO:0000259" key="3">
    <source>
        <dbReference type="Pfam" id="PF13229"/>
    </source>
</evidence>
<dbReference type="PATRIC" id="fig|47311.3.peg.583"/>
<dbReference type="Pfam" id="PF13229">
    <property type="entry name" value="Beta_helix"/>
    <property type="match status" value="2"/>
</dbReference>
<gene>
    <name evidence="4" type="ORF">MBCUT_05050</name>
</gene>
<keyword evidence="1" id="KW-0677">Repeat</keyword>
<evidence type="ECO:0000259" key="2">
    <source>
        <dbReference type="Pfam" id="PF05048"/>
    </source>
</evidence>
<dbReference type="InterPro" id="IPR012334">
    <property type="entry name" value="Pectin_lyas_fold"/>
</dbReference>
<dbReference type="PANTHER" id="PTHR22990:SF15">
    <property type="entry name" value="F-BOX ONLY PROTEIN 10"/>
    <property type="match status" value="1"/>
</dbReference>
<reference evidence="4 5" key="1">
    <citation type="submission" date="2016-04" db="EMBL/GenBank/DDBJ databases">
        <title>Genome sequence of Methanobrevibacter cuticularis DSM 11139.</title>
        <authorList>
            <person name="Poehlein A."/>
            <person name="Seedorf H."/>
            <person name="Daniel R."/>
        </authorList>
    </citation>
    <scope>NUCLEOTIDE SEQUENCE [LARGE SCALE GENOMIC DNA]</scope>
    <source>
        <strain evidence="4 5">DSM 11139</strain>
    </source>
</reference>
<name>A0A166EPN9_9EURY</name>
<dbReference type="OrthoDB" id="79700at2157"/>
<dbReference type="RefSeq" id="WP_067258558.1">
    <property type="nucleotide sequence ID" value="NZ_LWMW01000085.1"/>
</dbReference>
<evidence type="ECO:0000256" key="1">
    <source>
        <dbReference type="ARBA" id="ARBA00022737"/>
    </source>
</evidence>
<dbReference type="SMART" id="SM00710">
    <property type="entry name" value="PbH1"/>
    <property type="match status" value="17"/>
</dbReference>
<comment type="caution">
    <text evidence="4">The sequence shown here is derived from an EMBL/GenBank/DDBJ whole genome shotgun (WGS) entry which is preliminary data.</text>
</comment>
<dbReference type="PANTHER" id="PTHR22990">
    <property type="entry name" value="F-BOX ONLY PROTEIN"/>
    <property type="match status" value="1"/>
</dbReference>